<name>A0A9D2P0J0_9FIRM</name>
<comment type="caution">
    <text evidence="4">The sequence shown here is derived from an EMBL/GenBank/DDBJ whole genome shotgun (WGS) entry which is preliminary data.</text>
</comment>
<comment type="similarity">
    <text evidence="1">Belongs to the PhzF family.</text>
</comment>
<feature type="active site" evidence="3">
    <location>
        <position position="44"/>
    </location>
</feature>
<accession>A0A9D2P0J0</accession>
<protein>
    <submittedName>
        <fullName evidence="4">PhzF family phenazine biosynthesis protein</fullName>
    </submittedName>
</protein>
<dbReference type="SUPFAM" id="SSF54506">
    <property type="entry name" value="Diaminopimelate epimerase-like"/>
    <property type="match status" value="1"/>
</dbReference>
<evidence type="ECO:0000256" key="3">
    <source>
        <dbReference type="PIRSR" id="PIRSR016184-1"/>
    </source>
</evidence>
<dbReference type="AlphaFoldDB" id="A0A9D2P0J0"/>
<dbReference type="PANTHER" id="PTHR13774">
    <property type="entry name" value="PHENAZINE BIOSYNTHESIS PROTEIN"/>
    <property type="match status" value="1"/>
</dbReference>
<dbReference type="PANTHER" id="PTHR13774:SF17">
    <property type="entry name" value="PHENAZINE BIOSYNTHESIS-LIKE DOMAIN-CONTAINING PROTEIN"/>
    <property type="match status" value="1"/>
</dbReference>
<evidence type="ECO:0000313" key="4">
    <source>
        <dbReference type="EMBL" id="HJC41347.1"/>
    </source>
</evidence>
<dbReference type="EMBL" id="DWWJ01000130">
    <property type="protein sequence ID" value="HJC41347.1"/>
    <property type="molecule type" value="Genomic_DNA"/>
</dbReference>
<dbReference type="GO" id="GO:0016853">
    <property type="term" value="F:isomerase activity"/>
    <property type="evidence" value="ECO:0007669"/>
    <property type="project" value="UniProtKB-KW"/>
</dbReference>
<proteinExistence type="inferred from homology"/>
<keyword evidence="2" id="KW-0413">Isomerase</keyword>
<dbReference type="InterPro" id="IPR003719">
    <property type="entry name" value="Phenazine_PhzF-like"/>
</dbReference>
<organism evidence="4 5">
    <name type="scientific">Candidatus Intestinimonas pullistercoris</name>
    <dbReference type="NCBI Taxonomy" id="2838623"/>
    <lineage>
        <taxon>Bacteria</taxon>
        <taxon>Bacillati</taxon>
        <taxon>Bacillota</taxon>
        <taxon>Clostridia</taxon>
        <taxon>Eubacteriales</taxon>
        <taxon>Intestinimonas</taxon>
    </lineage>
</organism>
<reference evidence="4" key="1">
    <citation type="journal article" date="2021" name="PeerJ">
        <title>Extensive microbial diversity within the chicken gut microbiome revealed by metagenomics and culture.</title>
        <authorList>
            <person name="Gilroy R."/>
            <person name="Ravi A."/>
            <person name="Getino M."/>
            <person name="Pursley I."/>
            <person name="Horton D.L."/>
            <person name="Alikhan N.F."/>
            <person name="Baker D."/>
            <person name="Gharbi K."/>
            <person name="Hall N."/>
            <person name="Watson M."/>
            <person name="Adriaenssens E.M."/>
            <person name="Foster-Nyarko E."/>
            <person name="Jarju S."/>
            <person name="Secka A."/>
            <person name="Antonio M."/>
            <person name="Oren A."/>
            <person name="Chaudhuri R.R."/>
            <person name="La Ragione R."/>
            <person name="Hildebrand F."/>
            <person name="Pallen M.J."/>
        </authorList>
    </citation>
    <scope>NUCLEOTIDE SEQUENCE</scope>
    <source>
        <strain evidence="4">CHK186-1790</strain>
    </source>
</reference>
<dbReference type="GO" id="GO:0005737">
    <property type="term" value="C:cytoplasm"/>
    <property type="evidence" value="ECO:0007669"/>
    <property type="project" value="TreeGrafter"/>
</dbReference>
<dbReference type="PIRSF" id="PIRSF016184">
    <property type="entry name" value="PhzC_PhzF"/>
    <property type="match status" value="1"/>
</dbReference>
<reference evidence="4" key="2">
    <citation type="submission" date="2021-04" db="EMBL/GenBank/DDBJ databases">
        <authorList>
            <person name="Gilroy R."/>
        </authorList>
    </citation>
    <scope>NUCLEOTIDE SEQUENCE</scope>
    <source>
        <strain evidence="4">CHK186-1790</strain>
    </source>
</reference>
<evidence type="ECO:0000256" key="2">
    <source>
        <dbReference type="ARBA" id="ARBA00023235"/>
    </source>
</evidence>
<evidence type="ECO:0000313" key="5">
    <source>
        <dbReference type="Proteomes" id="UP000823882"/>
    </source>
</evidence>
<dbReference type="Gene3D" id="3.10.310.10">
    <property type="entry name" value="Diaminopimelate Epimerase, Chain A, domain 1"/>
    <property type="match status" value="2"/>
</dbReference>
<dbReference type="Proteomes" id="UP000823882">
    <property type="component" value="Unassembled WGS sequence"/>
</dbReference>
<evidence type="ECO:0000256" key="1">
    <source>
        <dbReference type="ARBA" id="ARBA00008270"/>
    </source>
</evidence>
<sequence>MPQYIVDAFAERTFEGNPAAVCVLEEWLPEELLLDIARENNLSETAFLVREGEGWRLRWMTPGGEIDLCGHATLAAAFVLMSFEAPGREAVAFQTLSGPLTVCRRGDRYEMDFPAYALRQVPVTEEMAQAIGIQPLEAWMGRDLVCVLGEEAQVRQARPDLEQVEALEGLLLHLTAPGRDYACVSRSFAPKLHVPEDPVCGSGHCHIAPLWAKKLGRRELTARQASRRGGTLYCRVEDDRVCLAGKAALFSRGEIFLPVDKGQE</sequence>
<dbReference type="NCBIfam" id="TIGR00654">
    <property type="entry name" value="PhzF_family"/>
    <property type="match status" value="1"/>
</dbReference>
<gene>
    <name evidence="4" type="ORF">H9701_07330</name>
</gene>
<dbReference type="Pfam" id="PF02567">
    <property type="entry name" value="PhzC-PhzF"/>
    <property type="match status" value="1"/>
</dbReference>